<dbReference type="InterPro" id="IPR046848">
    <property type="entry name" value="E_motif"/>
</dbReference>
<dbReference type="InterPro" id="IPR032867">
    <property type="entry name" value="DYW_dom"/>
</dbReference>
<accession>A0A199VQH1</accession>
<evidence type="ECO:0000256" key="3">
    <source>
        <dbReference type="PROSITE-ProRule" id="PRU00708"/>
    </source>
</evidence>
<dbReference type="PANTHER" id="PTHR47926">
    <property type="entry name" value="PENTATRICOPEPTIDE REPEAT-CONTAINING PROTEIN"/>
    <property type="match status" value="1"/>
</dbReference>
<dbReference type="NCBIfam" id="TIGR00756">
    <property type="entry name" value="PPR"/>
    <property type="match status" value="2"/>
</dbReference>
<dbReference type="Pfam" id="PF01535">
    <property type="entry name" value="PPR"/>
    <property type="match status" value="2"/>
</dbReference>
<organism evidence="5 6">
    <name type="scientific">Ananas comosus</name>
    <name type="common">Pineapple</name>
    <name type="synonym">Ananas ananas</name>
    <dbReference type="NCBI Taxonomy" id="4615"/>
    <lineage>
        <taxon>Eukaryota</taxon>
        <taxon>Viridiplantae</taxon>
        <taxon>Streptophyta</taxon>
        <taxon>Embryophyta</taxon>
        <taxon>Tracheophyta</taxon>
        <taxon>Spermatophyta</taxon>
        <taxon>Magnoliopsida</taxon>
        <taxon>Liliopsida</taxon>
        <taxon>Poales</taxon>
        <taxon>Bromeliaceae</taxon>
        <taxon>Bromelioideae</taxon>
        <taxon>Ananas</taxon>
    </lineage>
</organism>
<dbReference type="AlphaFoldDB" id="A0A199VQH1"/>
<dbReference type="InterPro" id="IPR046960">
    <property type="entry name" value="PPR_At4g14850-like_plant"/>
</dbReference>
<evidence type="ECO:0000313" key="5">
    <source>
        <dbReference type="EMBL" id="OAY79309.1"/>
    </source>
</evidence>
<feature type="domain" description="DYW" evidence="4">
    <location>
        <begin position="498"/>
        <end position="590"/>
    </location>
</feature>
<proteinExistence type="predicted"/>
<dbReference type="InterPro" id="IPR011990">
    <property type="entry name" value="TPR-like_helical_dom_sf"/>
</dbReference>
<keyword evidence="1" id="KW-0677">Repeat</keyword>
<dbReference type="GO" id="GO:0016556">
    <property type="term" value="P:mRNA modification"/>
    <property type="evidence" value="ECO:0007669"/>
    <property type="project" value="UniProtKB-ARBA"/>
</dbReference>
<evidence type="ECO:0000256" key="2">
    <source>
        <dbReference type="ARBA" id="ARBA00022946"/>
    </source>
</evidence>
<keyword evidence="2" id="KW-0809">Transit peptide</keyword>
<dbReference type="GO" id="GO:0005737">
    <property type="term" value="C:cytoplasm"/>
    <property type="evidence" value="ECO:0007669"/>
    <property type="project" value="UniProtKB-ARBA"/>
</dbReference>
<dbReference type="PANTHER" id="PTHR47926:SF408">
    <property type="entry name" value="DYW DOMAIN-CONTAINING PROTEIN"/>
    <property type="match status" value="1"/>
</dbReference>
<dbReference type="GO" id="GO:0008270">
    <property type="term" value="F:zinc ion binding"/>
    <property type="evidence" value="ECO:0007669"/>
    <property type="project" value="InterPro"/>
</dbReference>
<feature type="repeat" description="PPR" evidence="3">
    <location>
        <begin position="147"/>
        <end position="181"/>
    </location>
</feature>
<sequence>MAHLHLEEVVERCSTLGHIKQLQAHLLTSGIFHARPAFRARFLELCALSPSCASLPHALLALRSLRPHHRPSANDFNPLLRALASSPNPLSALSLFSRLLLSHSPPTSPRPDALSLSFALKACARSSSLAPALQLHSLLLRLGFSPDPLLVTTLLDAYAKSGDLPRARRVFDEMPLRDVATWNALLSGLALGPDPRLALALFRRLRASLPSLPAREAPNDITVVAALSACALLGDLAEGAAVHRFARARGLDAGVRVRNALIDMYSKCGSLDRAVAVFRAIGDADRTVVSYNAVLLALATHGRGLDALRVFDEMPRALQPDAVTYLAVLCGCTHAGLVDDGLRVFRAMRGVAPSMKHYGAVVDLLGRAGRLAEARDTIASMPFPPDAVLWQTLLGACKTYGDVALAELAAAKLAEMGSNVDGDYVLLSNVYAAKARWTDVGRIRDAMRSNDVRKVPGFSYTEVGGVVHGFVNGDTGHERWREIYRALEDIAARIGELGYEPETGDVLHDIGEEEKQNALYHHSEKLTIAFGLISTPPGETIRVIKNLRICRDCHLAAKLISKAYSRVIVVRDTARFHRFDGGECSCKDYW</sequence>
<dbReference type="Pfam" id="PF20431">
    <property type="entry name" value="E_motif"/>
    <property type="match status" value="1"/>
</dbReference>
<reference evidence="5 6" key="1">
    <citation type="journal article" date="2016" name="DNA Res.">
        <title>The draft genome of MD-2 pineapple using hybrid error correction of long reads.</title>
        <authorList>
            <person name="Redwan R.M."/>
            <person name="Saidin A."/>
            <person name="Kumar S.V."/>
        </authorList>
    </citation>
    <scope>NUCLEOTIDE SEQUENCE [LARGE SCALE GENOMIC DNA]</scope>
    <source>
        <strain evidence="6">cv. MD2</strain>
        <tissue evidence="5">Leaf</tissue>
    </source>
</reference>
<protein>
    <submittedName>
        <fullName evidence="5">Pentatricopeptide repeat-containing protein OGR1, mitochondrial</fullName>
    </submittedName>
</protein>
<dbReference type="InterPro" id="IPR002885">
    <property type="entry name" value="PPR_rpt"/>
</dbReference>
<evidence type="ECO:0000259" key="4">
    <source>
        <dbReference type="Pfam" id="PF14432"/>
    </source>
</evidence>
<feature type="repeat" description="PPR" evidence="3">
    <location>
        <begin position="287"/>
        <end position="317"/>
    </location>
</feature>
<gene>
    <name evidence="5" type="ORF">ACMD2_00135</name>
</gene>
<evidence type="ECO:0000256" key="1">
    <source>
        <dbReference type="ARBA" id="ARBA00022737"/>
    </source>
</evidence>
<dbReference type="Gene3D" id="1.25.40.10">
    <property type="entry name" value="Tetratricopeptide repeat domain"/>
    <property type="match status" value="3"/>
</dbReference>
<dbReference type="PROSITE" id="PS51375">
    <property type="entry name" value="PPR"/>
    <property type="match status" value="2"/>
</dbReference>
<name>A0A199VQH1_ANACO</name>
<comment type="caution">
    <text evidence="5">The sequence shown here is derived from an EMBL/GenBank/DDBJ whole genome shotgun (WGS) entry which is preliminary data.</text>
</comment>
<evidence type="ECO:0000313" key="6">
    <source>
        <dbReference type="Proteomes" id="UP000092600"/>
    </source>
</evidence>
<dbReference type="Proteomes" id="UP000092600">
    <property type="component" value="Unassembled WGS sequence"/>
</dbReference>
<dbReference type="FunFam" id="1.25.40.10:FF:000277">
    <property type="entry name" value="Pentatricopeptide repeat-containing protein, mitochondrial"/>
    <property type="match status" value="1"/>
</dbReference>
<dbReference type="GO" id="GO:0003723">
    <property type="term" value="F:RNA binding"/>
    <property type="evidence" value="ECO:0007669"/>
    <property type="project" value="InterPro"/>
</dbReference>
<dbReference type="Pfam" id="PF14432">
    <property type="entry name" value="DYW_deaminase"/>
    <property type="match status" value="1"/>
</dbReference>
<dbReference type="EMBL" id="LSRQ01001111">
    <property type="protein sequence ID" value="OAY79309.1"/>
    <property type="molecule type" value="Genomic_DNA"/>
</dbReference>
<dbReference type="Pfam" id="PF13041">
    <property type="entry name" value="PPR_2"/>
    <property type="match status" value="1"/>
</dbReference>